<feature type="compositionally biased region" description="Basic and acidic residues" evidence="1">
    <location>
        <begin position="162"/>
        <end position="202"/>
    </location>
</feature>
<name>A0A0K2H3H9_9CORY</name>
<evidence type="ECO:0000256" key="2">
    <source>
        <dbReference type="SAM" id="SignalP"/>
    </source>
</evidence>
<evidence type="ECO:0000313" key="3">
    <source>
        <dbReference type="EMBL" id="ALA68503.1"/>
    </source>
</evidence>
<dbReference type="Proteomes" id="UP000058446">
    <property type="component" value="Chromosome"/>
</dbReference>
<sequence length="242" mass="24640">MKKYSSTLVAAAASAGMLIGAGIATAQVPAPVPSDCPAGQHFENVGGTFKCVENAETPQPEKPSNDGIPPAVDNSATCPDGSPRDMGKKDPVTGIFGACGTGEDSKPAPKPEEEKPSNDGIPPAVDDTANCPDGSPCDMGRKDPKTGVFGYCAPSEDEDKPGDDKPGEDDKKPGEEKPGDKSDDSKKDGKKDNKKVVKKTDSKGNGLAVTGVQATALGGAALALLVGGVAATRYARKNSKDD</sequence>
<dbReference type="OrthoDB" id="4412486at2"/>
<dbReference type="KEGG" id="clw:CLAC_05095"/>
<protein>
    <recommendedName>
        <fullName evidence="5">Intestinal mucin</fullName>
    </recommendedName>
</protein>
<evidence type="ECO:0008006" key="5">
    <source>
        <dbReference type="Google" id="ProtNLM"/>
    </source>
</evidence>
<evidence type="ECO:0000256" key="1">
    <source>
        <dbReference type="SAM" id="MobiDB-lite"/>
    </source>
</evidence>
<reference evidence="3 4" key="1">
    <citation type="submission" date="2013-10" db="EMBL/GenBank/DDBJ databases">
        <title>Complete genome sequence of Corynebacterium lactis DSM 45799(T), isolated from raw cow milk.</title>
        <authorList>
            <person name="Ruckert C."/>
            <person name="Albersmeier A."/>
            <person name="Lipski A."/>
            <person name="Kalinowski J."/>
        </authorList>
    </citation>
    <scope>NUCLEOTIDE SEQUENCE [LARGE SCALE GENOMIC DNA]</scope>
    <source>
        <strain evidence="3 4">RW2-5</strain>
    </source>
</reference>
<proteinExistence type="predicted"/>
<gene>
    <name evidence="3" type="ORF">CLAC_05095</name>
</gene>
<keyword evidence="4" id="KW-1185">Reference proteome</keyword>
<feature type="chain" id="PRO_5005477231" description="Intestinal mucin" evidence="2">
    <location>
        <begin position="27"/>
        <end position="242"/>
    </location>
</feature>
<feature type="region of interest" description="Disordered" evidence="1">
    <location>
        <begin position="54"/>
        <end position="207"/>
    </location>
</feature>
<organism evidence="3 4">
    <name type="scientific">Corynebacterium lactis RW2-5</name>
    <dbReference type="NCBI Taxonomy" id="1408189"/>
    <lineage>
        <taxon>Bacteria</taxon>
        <taxon>Bacillati</taxon>
        <taxon>Actinomycetota</taxon>
        <taxon>Actinomycetes</taxon>
        <taxon>Mycobacteriales</taxon>
        <taxon>Corynebacteriaceae</taxon>
        <taxon>Corynebacterium</taxon>
    </lineage>
</organism>
<evidence type="ECO:0000313" key="4">
    <source>
        <dbReference type="Proteomes" id="UP000058446"/>
    </source>
</evidence>
<feature type="compositionally biased region" description="Basic and acidic residues" evidence="1">
    <location>
        <begin position="103"/>
        <end position="117"/>
    </location>
</feature>
<accession>A0A0K2H3H9</accession>
<keyword evidence="2" id="KW-0732">Signal</keyword>
<dbReference type="AlphaFoldDB" id="A0A0K2H3H9"/>
<feature type="signal peptide" evidence="2">
    <location>
        <begin position="1"/>
        <end position="26"/>
    </location>
</feature>
<feature type="compositionally biased region" description="Basic and acidic residues" evidence="1">
    <location>
        <begin position="82"/>
        <end position="91"/>
    </location>
</feature>
<dbReference type="EMBL" id="CP006841">
    <property type="protein sequence ID" value="ALA68503.1"/>
    <property type="molecule type" value="Genomic_DNA"/>
</dbReference>
<dbReference type="PATRIC" id="fig|1408189.4.peg.1014"/>